<keyword evidence="9" id="KW-1185">Reference proteome</keyword>
<feature type="region of interest" description="Disordered" evidence="5">
    <location>
        <begin position="118"/>
        <end position="139"/>
    </location>
</feature>
<feature type="compositionally biased region" description="Gly residues" evidence="5">
    <location>
        <begin position="126"/>
        <end position="135"/>
    </location>
</feature>
<dbReference type="PANTHER" id="PTHR46573">
    <property type="entry name" value="WD REPEAT, SAM AND U-BOX DOMAIN-CONTAINING PROTEIN 1"/>
    <property type="match status" value="1"/>
</dbReference>
<evidence type="ECO:0000256" key="5">
    <source>
        <dbReference type="SAM" id="MobiDB-lite"/>
    </source>
</evidence>
<feature type="zinc finger region" description="C3H1-type" evidence="4">
    <location>
        <begin position="143"/>
        <end position="171"/>
    </location>
</feature>
<reference evidence="8 9" key="1">
    <citation type="journal article" date="2018" name="Plant J.">
        <title>Genome sequences of Chlorella sorokiniana UTEX 1602 and Micractinium conductrix SAG 241.80: implications to maltose excretion by a green alga.</title>
        <authorList>
            <person name="Arriola M.B."/>
            <person name="Velmurugan N."/>
            <person name="Zhang Y."/>
            <person name="Plunkett M.H."/>
            <person name="Hondzo H."/>
            <person name="Barney B.M."/>
        </authorList>
    </citation>
    <scope>NUCLEOTIDE SEQUENCE [LARGE SCALE GENOMIC DNA]</scope>
    <source>
        <strain evidence="8 9">SAG 241.80</strain>
    </source>
</reference>
<evidence type="ECO:0000256" key="2">
    <source>
        <dbReference type="ARBA" id="ARBA00022771"/>
    </source>
</evidence>
<feature type="region of interest" description="Disordered" evidence="5">
    <location>
        <begin position="24"/>
        <end position="60"/>
    </location>
</feature>
<keyword evidence="3 4" id="KW-0862">Zinc</keyword>
<feature type="compositionally biased region" description="Low complexity" evidence="5">
    <location>
        <begin position="282"/>
        <end position="328"/>
    </location>
</feature>
<keyword evidence="2 4" id="KW-0863">Zinc-finger</keyword>
<feature type="domain" description="C3H1-type" evidence="6">
    <location>
        <begin position="143"/>
        <end position="171"/>
    </location>
</feature>
<dbReference type="PROSITE" id="PS51698">
    <property type="entry name" value="U_BOX"/>
    <property type="match status" value="1"/>
</dbReference>
<dbReference type="OrthoDB" id="10064100at2759"/>
<feature type="zinc finger region" description="C3H1-type" evidence="4">
    <location>
        <begin position="68"/>
        <end position="94"/>
    </location>
</feature>
<dbReference type="CDD" id="cd16655">
    <property type="entry name" value="RING-Ubox_WDSUB1-like"/>
    <property type="match status" value="1"/>
</dbReference>
<evidence type="ECO:0000256" key="4">
    <source>
        <dbReference type="PROSITE-ProRule" id="PRU00723"/>
    </source>
</evidence>
<dbReference type="GO" id="GO:0016829">
    <property type="term" value="F:lyase activity"/>
    <property type="evidence" value="ECO:0007669"/>
    <property type="project" value="UniProtKB-KW"/>
</dbReference>
<dbReference type="GO" id="GO:0004842">
    <property type="term" value="F:ubiquitin-protein transferase activity"/>
    <property type="evidence" value="ECO:0007669"/>
    <property type="project" value="InterPro"/>
</dbReference>
<dbReference type="GO" id="GO:0016567">
    <property type="term" value="P:protein ubiquitination"/>
    <property type="evidence" value="ECO:0007669"/>
    <property type="project" value="UniProtKB-UniPathway"/>
</dbReference>
<feature type="compositionally biased region" description="Low complexity" evidence="5">
    <location>
        <begin position="241"/>
        <end position="251"/>
    </location>
</feature>
<feature type="domain" description="C3H1-type" evidence="6">
    <location>
        <begin position="68"/>
        <end position="94"/>
    </location>
</feature>
<dbReference type="GO" id="GO:0008270">
    <property type="term" value="F:zinc ion binding"/>
    <property type="evidence" value="ECO:0007669"/>
    <property type="project" value="UniProtKB-KW"/>
</dbReference>
<dbReference type="PANTHER" id="PTHR46573:SF1">
    <property type="entry name" value="WD REPEAT, SAM AND U-BOX DOMAIN-CONTAINING PROTEIN 1"/>
    <property type="match status" value="1"/>
</dbReference>
<feature type="domain" description="U-box" evidence="7">
    <location>
        <begin position="380"/>
        <end position="453"/>
    </location>
</feature>
<feature type="region of interest" description="Disordered" evidence="5">
    <location>
        <begin position="217"/>
        <end position="328"/>
    </location>
</feature>
<keyword evidence="8" id="KW-0456">Lyase</keyword>
<evidence type="ECO:0000259" key="6">
    <source>
        <dbReference type="PROSITE" id="PS50103"/>
    </source>
</evidence>
<dbReference type="InterPro" id="IPR036855">
    <property type="entry name" value="Znf_CCCH_sf"/>
</dbReference>
<dbReference type="SMART" id="SM00356">
    <property type="entry name" value="ZnF_C3H1"/>
    <property type="match status" value="2"/>
</dbReference>
<dbReference type="GO" id="GO:0010468">
    <property type="term" value="P:regulation of gene expression"/>
    <property type="evidence" value="ECO:0007669"/>
    <property type="project" value="UniProtKB-ARBA"/>
</dbReference>
<dbReference type="Gene3D" id="4.10.1000.10">
    <property type="entry name" value="Zinc finger, CCCH-type"/>
    <property type="match status" value="1"/>
</dbReference>
<dbReference type="Gene3D" id="2.60.120.200">
    <property type="match status" value="1"/>
</dbReference>
<dbReference type="Pfam" id="PF00642">
    <property type="entry name" value="zf-CCCH"/>
    <property type="match status" value="1"/>
</dbReference>
<dbReference type="InterPro" id="IPR052085">
    <property type="entry name" value="WD-SAM-U-box"/>
</dbReference>
<dbReference type="AlphaFoldDB" id="A0A2P6V1Y3"/>
<dbReference type="SUPFAM" id="SSF90229">
    <property type="entry name" value="CCCH zinc finger"/>
    <property type="match status" value="1"/>
</dbReference>
<dbReference type="GO" id="GO:0051252">
    <property type="term" value="P:regulation of RNA metabolic process"/>
    <property type="evidence" value="ECO:0007669"/>
    <property type="project" value="UniProtKB-ARBA"/>
</dbReference>
<organism evidence="8 9">
    <name type="scientific">Micractinium conductrix</name>
    <dbReference type="NCBI Taxonomy" id="554055"/>
    <lineage>
        <taxon>Eukaryota</taxon>
        <taxon>Viridiplantae</taxon>
        <taxon>Chlorophyta</taxon>
        <taxon>core chlorophytes</taxon>
        <taxon>Trebouxiophyceae</taxon>
        <taxon>Chlorellales</taxon>
        <taxon>Chlorellaceae</taxon>
        <taxon>Chlorella clade</taxon>
        <taxon>Micractinium</taxon>
    </lineage>
</organism>
<dbReference type="SUPFAM" id="SSF57850">
    <property type="entry name" value="RING/U-box"/>
    <property type="match status" value="1"/>
</dbReference>
<accession>A0A2P6V1Y3</accession>
<proteinExistence type="predicted"/>
<evidence type="ECO:0000313" key="8">
    <source>
        <dbReference type="EMBL" id="PSC68092.1"/>
    </source>
</evidence>
<dbReference type="Proteomes" id="UP000239649">
    <property type="component" value="Unassembled WGS sequence"/>
</dbReference>
<keyword evidence="1 4" id="KW-0479">Metal-binding</keyword>
<dbReference type="Gene3D" id="3.30.40.10">
    <property type="entry name" value="Zinc/RING finger domain, C3HC4 (zinc finger)"/>
    <property type="match status" value="1"/>
</dbReference>
<dbReference type="Pfam" id="PF21294">
    <property type="entry name" value="Polysacc_lyase_14"/>
    <property type="match status" value="1"/>
</dbReference>
<feature type="compositionally biased region" description="Pro residues" evidence="5">
    <location>
        <begin position="40"/>
        <end position="58"/>
    </location>
</feature>
<dbReference type="InterPro" id="IPR013083">
    <property type="entry name" value="Znf_RING/FYVE/PHD"/>
</dbReference>
<evidence type="ECO:0000259" key="7">
    <source>
        <dbReference type="PROSITE" id="PS51698"/>
    </source>
</evidence>
<evidence type="ECO:0000256" key="3">
    <source>
        <dbReference type="ARBA" id="ARBA00022833"/>
    </source>
</evidence>
<dbReference type="Pfam" id="PF04564">
    <property type="entry name" value="U-box"/>
    <property type="match status" value="1"/>
</dbReference>
<dbReference type="SMART" id="SM00504">
    <property type="entry name" value="Ubox"/>
    <property type="match status" value="1"/>
</dbReference>
<gene>
    <name evidence="8" type="ORF">C2E20_8250</name>
</gene>
<comment type="caution">
    <text evidence="8">The sequence shown here is derived from an EMBL/GenBank/DDBJ whole genome shotgun (WGS) entry which is preliminary data.</text>
</comment>
<dbReference type="PROSITE" id="PS50103">
    <property type="entry name" value="ZF_C3H1"/>
    <property type="match status" value="2"/>
</dbReference>
<dbReference type="EMBL" id="LHPF02000042">
    <property type="protein sequence ID" value="PSC68092.1"/>
    <property type="molecule type" value="Genomic_DNA"/>
</dbReference>
<dbReference type="InterPro" id="IPR003613">
    <property type="entry name" value="Ubox_domain"/>
</dbReference>
<feature type="compositionally biased region" description="Pro residues" evidence="5">
    <location>
        <begin position="252"/>
        <end position="265"/>
    </location>
</feature>
<evidence type="ECO:0000256" key="1">
    <source>
        <dbReference type="ARBA" id="ARBA00022723"/>
    </source>
</evidence>
<dbReference type="UniPathway" id="UPA00143"/>
<name>A0A2P6V1Y3_9CHLO</name>
<dbReference type="InterPro" id="IPR000571">
    <property type="entry name" value="Znf_CCCH"/>
</dbReference>
<evidence type="ECO:0000313" key="9">
    <source>
        <dbReference type="Proteomes" id="UP000239649"/>
    </source>
</evidence>
<sequence length="685" mass="74535">MAEVSQAAFDLLGQFEAENYAEGAQLKRPQPDFEAEEPRLPPQLRPPPAARMLPPPPDVSDRLTKADLRGVKMCEFFKQGKCQKPDCNFAHSMEEMREARKRAAQRVAEERAKLGWVSTAPEGDGSRGPGGGGGVRRTLEPAKKKTVLCRHWLNGGACNFGDRCHFAHGELELRQHLHDEAAVLAELAAKGLQPQMPGGMHAPQYHQYQQSALVQAPLAYPPPPYGQQQQQQPGFAPPPYGQQQQQQQQPGFAPPPYAQQQPPPQQHYLQQPLPGFAPPPYMQQFLLPPQQYQQQPSPAFAPSPWGQLPPHQHPYQQQLNHNGGGALPPAAEPLMPAAATQAQAAAVAAVDAAGAVPSSDVAAAEYPSTVAAGTKNGENGVPSAFVCPLTQVAFSDPVVAADGHTYERYAIEAWLASSGTSPMTGAPLADARLLPNHTLVAAMRSIVGEHASSAQKSAYEYGTGDKAHRRSLQAKWKHLDDGPGEIEIRAGTGAEERKSLRKDYDHLPPEGVMVAFQLRFNDGFEWACRGKVAGLTVGHGASSGCSHSSNGASFRLMWEAENNGGTPTPFAYVYVPSGSKREQPPELQDSERCGQRLFEGAFRGTTLQTERWYDVQLGLRLNTPGQADGAILLSVEGQTEKLEGIMWRHGDETIDKFRMQPFHGGPCNASRNSHMQIRNVRAKPW</sequence>
<protein>
    <submittedName>
        <fullName evidence="8">Alkaline alginate lyas 1-4 polyglucuronic acid lysase polysaccharide lyase family 14 vAL-1</fullName>
    </submittedName>
</protein>
<dbReference type="InterPro" id="IPR048958">
    <property type="entry name" value="Polysacc_lyase_14"/>
</dbReference>
<dbReference type="FunFam" id="4.10.1000.10:FF:000003">
    <property type="entry name" value="Zinc finger CCCH domain-containing protein"/>
    <property type="match status" value="1"/>
</dbReference>